<dbReference type="SFLD" id="SFLDF00348">
    <property type="entry name" value="FeFe_hydrogenase_maturase_(Hyd"/>
    <property type="match status" value="1"/>
</dbReference>
<dbReference type="SUPFAM" id="SSF102114">
    <property type="entry name" value="Radical SAM enzymes"/>
    <property type="match status" value="1"/>
</dbReference>
<dbReference type="Gene3D" id="3.20.20.70">
    <property type="entry name" value="Aldolase class I"/>
    <property type="match status" value="1"/>
</dbReference>
<dbReference type="InterPro" id="IPR006638">
    <property type="entry name" value="Elp3/MiaA/NifB-like_rSAM"/>
</dbReference>
<keyword evidence="1 7" id="KW-0004">4Fe-4S</keyword>
<evidence type="ECO:0000256" key="5">
    <source>
        <dbReference type="ARBA" id="ARBA00023014"/>
    </source>
</evidence>
<dbReference type="Pfam" id="PF04055">
    <property type="entry name" value="Radical_SAM"/>
    <property type="match status" value="1"/>
</dbReference>
<accession>A0AB36TIR6</accession>
<name>A0AB36TIR6_ACETH</name>
<comment type="caution">
    <text evidence="10">The sequence shown here is derived from an EMBL/GenBank/DDBJ whole genome shotgun (WGS) entry which is preliminary data.</text>
</comment>
<dbReference type="InterPro" id="IPR013785">
    <property type="entry name" value="Aldolase_TIM"/>
</dbReference>
<evidence type="ECO:0000313" key="11">
    <source>
        <dbReference type="Proteomes" id="UP000223596"/>
    </source>
</evidence>
<feature type="binding site" evidence="7">
    <location>
        <position position="72"/>
    </location>
    <ligand>
        <name>[4Fe-4S] cluster</name>
        <dbReference type="ChEBI" id="CHEBI:49883"/>
        <note>4Fe-4S-S-AdoMet</note>
    </ligand>
</feature>
<evidence type="ECO:0000256" key="3">
    <source>
        <dbReference type="ARBA" id="ARBA00022723"/>
    </source>
</evidence>
<dbReference type="PANTHER" id="PTHR43726">
    <property type="entry name" value="3-METHYLORNITHINE SYNTHASE"/>
    <property type="match status" value="1"/>
</dbReference>
<keyword evidence="5 7" id="KW-0411">Iron-sulfur</keyword>
<evidence type="ECO:0000256" key="8">
    <source>
        <dbReference type="PIRSR" id="PIRSR004762-2"/>
    </source>
</evidence>
<dbReference type="SMART" id="SM00876">
    <property type="entry name" value="BATS"/>
    <property type="match status" value="1"/>
</dbReference>
<keyword evidence="2 7" id="KW-0949">S-adenosyl-L-methionine</keyword>
<dbReference type="SMART" id="SM00729">
    <property type="entry name" value="Elp3"/>
    <property type="match status" value="1"/>
</dbReference>
<evidence type="ECO:0000259" key="9">
    <source>
        <dbReference type="PROSITE" id="PS51918"/>
    </source>
</evidence>
<feature type="binding site" evidence="7">
    <location>
        <position position="68"/>
    </location>
    <ligand>
        <name>[4Fe-4S] cluster</name>
        <dbReference type="ChEBI" id="CHEBI:49883"/>
        <note>4Fe-4S-S-AdoMet</note>
    </ligand>
</feature>
<dbReference type="EMBL" id="PDBW01000001">
    <property type="protein sequence ID" value="PFH03807.1"/>
    <property type="molecule type" value="Genomic_DNA"/>
</dbReference>
<evidence type="ECO:0000256" key="1">
    <source>
        <dbReference type="ARBA" id="ARBA00022485"/>
    </source>
</evidence>
<dbReference type="InterPro" id="IPR034422">
    <property type="entry name" value="HydE/PylB-like"/>
</dbReference>
<dbReference type="GO" id="GO:0051539">
    <property type="term" value="F:4 iron, 4 sulfur cluster binding"/>
    <property type="evidence" value="ECO:0007669"/>
    <property type="project" value="UniProtKB-KW"/>
</dbReference>
<dbReference type="InterPro" id="IPR058240">
    <property type="entry name" value="rSAM_sf"/>
</dbReference>
<dbReference type="GO" id="GO:0016740">
    <property type="term" value="F:transferase activity"/>
    <property type="evidence" value="ECO:0007669"/>
    <property type="project" value="TreeGrafter"/>
</dbReference>
<feature type="binding site" evidence="8">
    <location>
        <position position="168"/>
    </location>
    <ligand>
        <name>S-adenosyl-L-methionine</name>
        <dbReference type="ChEBI" id="CHEBI:59789"/>
    </ligand>
</feature>
<dbReference type="GO" id="GO:0046872">
    <property type="term" value="F:metal ion binding"/>
    <property type="evidence" value="ECO:0007669"/>
    <property type="project" value="UniProtKB-KW"/>
</dbReference>
<dbReference type="GO" id="GO:0042364">
    <property type="term" value="P:water-soluble vitamin biosynthetic process"/>
    <property type="evidence" value="ECO:0007669"/>
    <property type="project" value="UniProtKB-ARBA"/>
</dbReference>
<dbReference type="RefSeq" id="WP_003513767.1">
    <property type="nucleotide sequence ID" value="NZ_CP013828.1"/>
</dbReference>
<evidence type="ECO:0000256" key="7">
    <source>
        <dbReference type="PIRSR" id="PIRSR004762-1"/>
    </source>
</evidence>
<organism evidence="10 11">
    <name type="scientific">Acetivibrio thermocellus AD2</name>
    <dbReference type="NCBI Taxonomy" id="1138384"/>
    <lineage>
        <taxon>Bacteria</taxon>
        <taxon>Bacillati</taxon>
        <taxon>Bacillota</taxon>
        <taxon>Clostridia</taxon>
        <taxon>Eubacteriales</taxon>
        <taxon>Oscillospiraceae</taxon>
        <taxon>Acetivibrio</taxon>
    </lineage>
</organism>
<dbReference type="InterPro" id="IPR010722">
    <property type="entry name" value="BATS_dom"/>
</dbReference>
<reference evidence="10 11" key="1">
    <citation type="submission" date="2017-09" db="EMBL/GenBank/DDBJ databases">
        <title>Evaluation of Pacific Biosciences Sequencing Technology to Finishing C. thermocellum Genome Sequences.</title>
        <authorList>
            <person name="Brown S."/>
        </authorList>
    </citation>
    <scope>NUCLEOTIDE SEQUENCE [LARGE SCALE GENOMIC DNA]</scope>
    <source>
        <strain evidence="10 11">AD2</strain>
    </source>
</reference>
<feature type="domain" description="Radical SAM core" evidence="9">
    <location>
        <begin position="54"/>
        <end position="276"/>
    </location>
</feature>
<protein>
    <submittedName>
        <fullName evidence="10">Iron-only hydrogenase maturation protein HydE</fullName>
    </submittedName>
</protein>
<feature type="binding site" evidence="8">
    <location>
        <position position="188"/>
    </location>
    <ligand>
        <name>S-adenosyl-L-methionine</name>
        <dbReference type="ChEBI" id="CHEBI:59789"/>
    </ligand>
</feature>
<dbReference type="Proteomes" id="UP000223596">
    <property type="component" value="Unassembled WGS sequence"/>
</dbReference>
<dbReference type="AlphaFoldDB" id="A0AB36TIR6"/>
<dbReference type="NCBIfam" id="TIGR03956">
    <property type="entry name" value="rSAM_HydE"/>
    <property type="match status" value="1"/>
</dbReference>
<dbReference type="InterPro" id="IPR024021">
    <property type="entry name" value="FeFe-hyd_HydE_rSAM"/>
</dbReference>
<evidence type="ECO:0000313" key="10">
    <source>
        <dbReference type="EMBL" id="PFH03807.1"/>
    </source>
</evidence>
<proteinExistence type="predicted"/>
<comment type="cofactor">
    <cofactor evidence="6">
        <name>[2Fe-2S] cluster</name>
        <dbReference type="ChEBI" id="CHEBI:190135"/>
    </cofactor>
</comment>
<dbReference type="SFLD" id="SFLDG01280">
    <property type="entry name" value="HydE/PylB-like"/>
    <property type="match status" value="1"/>
</dbReference>
<feature type="binding site" evidence="7">
    <location>
        <position position="75"/>
    </location>
    <ligand>
        <name>[4Fe-4S] cluster</name>
        <dbReference type="ChEBI" id="CHEBI:49883"/>
        <note>4Fe-4S-S-AdoMet</note>
    </ligand>
</feature>
<keyword evidence="4 7" id="KW-0408">Iron</keyword>
<sequence length="353" mass="40228">MTNMTNMINLIDKLSTTHTLSYDEMYQLIEHRNEELANYLFEKARQVRILYYGHDVYMRGLIEFTNYCRNDCYYCGIRKSNCNAERYRLTKEQILECCDVGYELGFRTFVLQGGEDGYYTDKILADIVSSIKAKYPDCAITLSLGEKSYESYKLLYEAGADRYLLRHETANAQHYSKLHPPVMSLKNRKQCLYNLKEIGYQVGCGFMVGSPFQTTECLVDDLMFIKELQPHMVGIGPFIPHKDTPFAGKPAGTLELTLFLLGIIRLMLPYVLLPATTALGTIHPKGRELGILAGANVVMPNLSPKEVRSKYLLYDNKICTGDEAAECRMCLTHRIESIGYKLVVSRGDCKKPN</sequence>
<evidence type="ECO:0000256" key="2">
    <source>
        <dbReference type="ARBA" id="ARBA00022691"/>
    </source>
</evidence>
<dbReference type="GO" id="GO:0044272">
    <property type="term" value="P:sulfur compound biosynthetic process"/>
    <property type="evidence" value="ECO:0007669"/>
    <property type="project" value="UniProtKB-ARBA"/>
</dbReference>
<comment type="cofactor">
    <cofactor evidence="7">
        <name>[4Fe-4S] cluster</name>
        <dbReference type="ChEBI" id="CHEBI:49883"/>
    </cofactor>
    <text evidence="7">Binds 1 [4Fe-4S] cluster. The cluster is coordinated with 3 cysteines and an exchangeable S-adenosyl-L-methionine.</text>
</comment>
<dbReference type="PIRSF" id="PIRSF004762">
    <property type="entry name" value="CHP00423"/>
    <property type="match status" value="1"/>
</dbReference>
<dbReference type="SFLD" id="SFLDG01060">
    <property type="entry name" value="BATS_domain_containing"/>
    <property type="match status" value="1"/>
</dbReference>
<gene>
    <name evidence="10" type="ORF">M972_112621</name>
</gene>
<dbReference type="PROSITE" id="PS51918">
    <property type="entry name" value="RADICAL_SAM"/>
    <property type="match status" value="1"/>
</dbReference>
<keyword evidence="3" id="KW-0479">Metal-binding</keyword>
<dbReference type="InterPro" id="IPR007197">
    <property type="entry name" value="rSAM"/>
</dbReference>
<dbReference type="PANTHER" id="PTHR43726:SF1">
    <property type="entry name" value="BIOTIN SYNTHASE"/>
    <property type="match status" value="1"/>
</dbReference>
<dbReference type="GeneID" id="35804575"/>
<feature type="binding site" evidence="8">
    <location>
        <position position="143"/>
    </location>
    <ligand>
        <name>(3R)-3-methyl-D-ornithine</name>
        <dbReference type="ChEBI" id="CHEBI:64642"/>
    </ligand>
</feature>
<evidence type="ECO:0000256" key="4">
    <source>
        <dbReference type="ARBA" id="ARBA00023004"/>
    </source>
</evidence>
<dbReference type="SFLD" id="SFLDS00029">
    <property type="entry name" value="Radical_SAM"/>
    <property type="match status" value="1"/>
</dbReference>
<evidence type="ECO:0000256" key="6">
    <source>
        <dbReference type="ARBA" id="ARBA00034078"/>
    </source>
</evidence>
<dbReference type="CDD" id="cd01335">
    <property type="entry name" value="Radical_SAM"/>
    <property type="match status" value="1"/>
</dbReference>